<evidence type="ECO:0000256" key="4">
    <source>
        <dbReference type="ARBA" id="ARBA00023277"/>
    </source>
</evidence>
<evidence type="ECO:0000256" key="1">
    <source>
        <dbReference type="ARBA" id="ARBA00022723"/>
    </source>
</evidence>
<name>A0A520MU14_9GAMM</name>
<comment type="caution">
    <text evidence="5">The sequence shown here is derived from an EMBL/GenBank/DDBJ whole genome shotgun (WGS) entry which is preliminary data.</text>
</comment>
<keyword evidence="4" id="KW-0119">Carbohydrate metabolism</keyword>
<dbReference type="InterPro" id="IPR050155">
    <property type="entry name" value="HAD-like_hydrolase_sf"/>
</dbReference>
<dbReference type="Gene3D" id="1.10.150.240">
    <property type="entry name" value="Putative phosphatase, domain 2"/>
    <property type="match status" value="1"/>
</dbReference>
<dbReference type="InterPro" id="IPR036412">
    <property type="entry name" value="HAD-like_sf"/>
</dbReference>
<organism evidence="5 6">
    <name type="scientific">SAR86 cluster bacterium</name>
    <dbReference type="NCBI Taxonomy" id="2030880"/>
    <lineage>
        <taxon>Bacteria</taxon>
        <taxon>Pseudomonadati</taxon>
        <taxon>Pseudomonadota</taxon>
        <taxon>Gammaproteobacteria</taxon>
        <taxon>SAR86 cluster</taxon>
    </lineage>
</organism>
<dbReference type="Proteomes" id="UP000315498">
    <property type="component" value="Unassembled WGS sequence"/>
</dbReference>
<dbReference type="AlphaFoldDB" id="A0A520MU14"/>
<dbReference type="SUPFAM" id="SSF56784">
    <property type="entry name" value="HAD-like"/>
    <property type="match status" value="1"/>
</dbReference>
<dbReference type="InterPro" id="IPR023214">
    <property type="entry name" value="HAD_sf"/>
</dbReference>
<evidence type="ECO:0000256" key="3">
    <source>
        <dbReference type="ARBA" id="ARBA00022842"/>
    </source>
</evidence>
<dbReference type="EMBL" id="SHBG01000016">
    <property type="protein sequence ID" value="RZO24715.1"/>
    <property type="molecule type" value="Genomic_DNA"/>
</dbReference>
<accession>A0A520MU14</accession>
<keyword evidence="1" id="KW-0479">Metal-binding</keyword>
<dbReference type="InterPro" id="IPR006439">
    <property type="entry name" value="HAD-SF_hydro_IA"/>
</dbReference>
<dbReference type="NCBIfam" id="TIGR01549">
    <property type="entry name" value="HAD-SF-IA-v1"/>
    <property type="match status" value="1"/>
</dbReference>
<gene>
    <name evidence="5" type="ORF">EVA94_02310</name>
</gene>
<dbReference type="SFLD" id="SFLDS00003">
    <property type="entry name" value="Haloacid_Dehalogenase"/>
    <property type="match status" value="1"/>
</dbReference>
<dbReference type="GO" id="GO:0006281">
    <property type="term" value="P:DNA repair"/>
    <property type="evidence" value="ECO:0007669"/>
    <property type="project" value="TreeGrafter"/>
</dbReference>
<dbReference type="PANTHER" id="PTHR43434:SF23">
    <property type="entry name" value="PHOSPHOGLYCOLATE PHOSPHATASE"/>
    <property type="match status" value="1"/>
</dbReference>
<reference evidence="5 6" key="1">
    <citation type="submission" date="2019-02" db="EMBL/GenBank/DDBJ databases">
        <title>Prokaryotic population dynamics and viral predation in marine succession experiment using metagenomics: the confinement effect.</title>
        <authorList>
            <person name="Haro-Moreno J.M."/>
            <person name="Rodriguez-Valera F."/>
            <person name="Lopez-Perez M."/>
        </authorList>
    </citation>
    <scope>NUCLEOTIDE SEQUENCE [LARGE SCALE GENOMIC DNA]</scope>
    <source>
        <strain evidence="5">MED-G161</strain>
    </source>
</reference>
<keyword evidence="3" id="KW-0460">Magnesium</keyword>
<keyword evidence="2 5" id="KW-0378">Hydrolase</keyword>
<evidence type="ECO:0000256" key="2">
    <source>
        <dbReference type="ARBA" id="ARBA00022801"/>
    </source>
</evidence>
<dbReference type="GO" id="GO:0008967">
    <property type="term" value="F:phosphoglycolate phosphatase activity"/>
    <property type="evidence" value="ECO:0007669"/>
    <property type="project" value="TreeGrafter"/>
</dbReference>
<evidence type="ECO:0000313" key="5">
    <source>
        <dbReference type="EMBL" id="RZO24715.1"/>
    </source>
</evidence>
<dbReference type="Gene3D" id="3.40.50.1000">
    <property type="entry name" value="HAD superfamily/HAD-like"/>
    <property type="match status" value="1"/>
</dbReference>
<dbReference type="InterPro" id="IPR041492">
    <property type="entry name" value="HAD_2"/>
</dbReference>
<evidence type="ECO:0000313" key="6">
    <source>
        <dbReference type="Proteomes" id="UP000315498"/>
    </source>
</evidence>
<sequence>MLESYKTKLVLFDLDGTLIDTAPDFLISLNNVLAKHGKEKIGLAQIRPHISEGSSKMIKFFFQIDYEHKNFEMYKNEFLSEYKLNLIKNSKLFDGMDDVIEFLDNNSIMYGIVTNKFHEYAEPIVESFSELKNIKILICPNHVSVSKPDPEGIILACKKLNIKAAETIYLGDHLNDLKAGISAETKVIGCLYGYSLDQNIISTVGCPYVNSASEIISFID</sequence>
<dbReference type="GO" id="GO:0046872">
    <property type="term" value="F:metal ion binding"/>
    <property type="evidence" value="ECO:0007669"/>
    <property type="project" value="UniProtKB-KW"/>
</dbReference>
<dbReference type="GO" id="GO:0005829">
    <property type="term" value="C:cytosol"/>
    <property type="evidence" value="ECO:0007669"/>
    <property type="project" value="TreeGrafter"/>
</dbReference>
<dbReference type="Pfam" id="PF13419">
    <property type="entry name" value="HAD_2"/>
    <property type="match status" value="1"/>
</dbReference>
<dbReference type="SFLD" id="SFLDG01129">
    <property type="entry name" value="C1.5:_HAD__Beta-PGM__Phosphata"/>
    <property type="match status" value="1"/>
</dbReference>
<proteinExistence type="predicted"/>
<protein>
    <submittedName>
        <fullName evidence="5">HAD family hydrolase</fullName>
    </submittedName>
</protein>
<dbReference type="PANTHER" id="PTHR43434">
    <property type="entry name" value="PHOSPHOGLYCOLATE PHOSPHATASE"/>
    <property type="match status" value="1"/>
</dbReference>
<dbReference type="InterPro" id="IPR023198">
    <property type="entry name" value="PGP-like_dom2"/>
</dbReference>